<proteinExistence type="predicted"/>
<dbReference type="OrthoDB" id="3040861at2759"/>
<sequence>MSREQWMETALRDGRLNALDLLIYTVTGTSGWSLTAHRTGHFGADGRLGELLDVVMDDPIGKKWLREWMQPRALDLTCDLVNGEMDIASAEFRIATSDITPEYIDSWICNAATGVIKRAAVAPVLMRILKRAAETDRAREENKKKHSDQLCAIVLAQLAKSLDNASLKVVQLQPTAEAYRHIAISSSLPSHVILPIFSVYLHIGLSIQLMAQALHLTHIPEVMLARRTPRPPLPRSPNSQHGSTSNYAHTFSCFSSLDHGHSLMAS</sequence>
<keyword evidence="2" id="KW-1185">Reference proteome</keyword>
<name>A0A166EAX6_9AGAM</name>
<dbReference type="Proteomes" id="UP000076532">
    <property type="component" value="Unassembled WGS sequence"/>
</dbReference>
<organism evidence="1 2">
    <name type="scientific">Athelia psychrophila</name>
    <dbReference type="NCBI Taxonomy" id="1759441"/>
    <lineage>
        <taxon>Eukaryota</taxon>
        <taxon>Fungi</taxon>
        <taxon>Dikarya</taxon>
        <taxon>Basidiomycota</taxon>
        <taxon>Agaricomycotina</taxon>
        <taxon>Agaricomycetes</taxon>
        <taxon>Agaricomycetidae</taxon>
        <taxon>Atheliales</taxon>
        <taxon>Atheliaceae</taxon>
        <taxon>Athelia</taxon>
    </lineage>
</organism>
<gene>
    <name evidence="1" type="ORF">FIBSPDRAFT_1048071</name>
</gene>
<protein>
    <submittedName>
        <fullName evidence="1">Uncharacterized protein</fullName>
    </submittedName>
</protein>
<dbReference type="AlphaFoldDB" id="A0A166EAX6"/>
<accession>A0A166EAX6</accession>
<evidence type="ECO:0000313" key="1">
    <source>
        <dbReference type="EMBL" id="KZP15580.1"/>
    </source>
</evidence>
<reference evidence="1 2" key="1">
    <citation type="journal article" date="2016" name="Mol. Biol. Evol.">
        <title>Comparative Genomics of Early-Diverging Mushroom-Forming Fungi Provides Insights into the Origins of Lignocellulose Decay Capabilities.</title>
        <authorList>
            <person name="Nagy L.G."/>
            <person name="Riley R."/>
            <person name="Tritt A."/>
            <person name="Adam C."/>
            <person name="Daum C."/>
            <person name="Floudas D."/>
            <person name="Sun H."/>
            <person name="Yadav J.S."/>
            <person name="Pangilinan J."/>
            <person name="Larsson K.H."/>
            <person name="Matsuura K."/>
            <person name="Barry K."/>
            <person name="Labutti K."/>
            <person name="Kuo R."/>
            <person name="Ohm R.A."/>
            <person name="Bhattacharya S.S."/>
            <person name="Shirouzu T."/>
            <person name="Yoshinaga Y."/>
            <person name="Martin F.M."/>
            <person name="Grigoriev I.V."/>
            <person name="Hibbett D.S."/>
        </authorList>
    </citation>
    <scope>NUCLEOTIDE SEQUENCE [LARGE SCALE GENOMIC DNA]</scope>
    <source>
        <strain evidence="1 2">CBS 109695</strain>
    </source>
</reference>
<evidence type="ECO:0000313" key="2">
    <source>
        <dbReference type="Proteomes" id="UP000076532"/>
    </source>
</evidence>
<dbReference type="EMBL" id="KV417603">
    <property type="protein sequence ID" value="KZP15580.1"/>
    <property type="molecule type" value="Genomic_DNA"/>
</dbReference>